<dbReference type="InterPro" id="IPR009875">
    <property type="entry name" value="PilZ_domain"/>
</dbReference>
<evidence type="ECO:0000313" key="3">
    <source>
        <dbReference type="EMBL" id="QKS71073.1"/>
    </source>
</evidence>
<dbReference type="Proteomes" id="UP000318138">
    <property type="component" value="Chromosome"/>
</dbReference>
<protein>
    <submittedName>
        <fullName evidence="3">Flagellar brake domain-containing protein</fullName>
    </submittedName>
</protein>
<proteinExistence type="predicted"/>
<keyword evidence="4" id="KW-1185">Reference proteome</keyword>
<gene>
    <name evidence="3" type="ORF">FLK61_30625</name>
</gene>
<dbReference type="Pfam" id="PF07238">
    <property type="entry name" value="PilZ"/>
    <property type="match status" value="1"/>
</dbReference>
<dbReference type="GO" id="GO:0035438">
    <property type="term" value="F:cyclic-di-GMP binding"/>
    <property type="evidence" value="ECO:0007669"/>
    <property type="project" value="InterPro"/>
</dbReference>
<keyword evidence="3" id="KW-0282">Flagellum</keyword>
<evidence type="ECO:0000259" key="1">
    <source>
        <dbReference type="Pfam" id="PF07238"/>
    </source>
</evidence>
<name>A0A859FCJ9_9BACI</name>
<dbReference type="EMBL" id="CP041372">
    <property type="protein sequence ID" value="QKS71073.1"/>
    <property type="molecule type" value="Genomic_DNA"/>
</dbReference>
<reference evidence="4" key="1">
    <citation type="submission" date="2019-07" db="EMBL/GenBank/DDBJ databases">
        <title>Bacillus alkalisoli sp. nov. isolated from saline soil.</title>
        <authorList>
            <person name="Sun J.-Q."/>
            <person name="Xu L."/>
        </authorList>
    </citation>
    <scope>NUCLEOTIDE SEQUENCE [LARGE SCALE GENOMIC DNA]</scope>
    <source>
        <strain evidence="4">M4U3P1</strain>
    </source>
</reference>
<sequence length="216" mass="24954">MIKIGNVLQLEMRDEEGLKKYRSKLLDHEASKLYIDFPVSEETEKPKFFLEGTAFSITTVGADGAVYSFETEVIGREKRNMPMLVLKDPGRENYTRTQRREFVRVDCFLDTAVYSFDGSFKPFTSTTIDLSAGGSAITLPKDISINKHDKVKLWLSLPFRDNQAEYIEVHAEAIRTYEEHGSLKGSFKFVDLIEGTRQTIVRYCYERQRELKNKLQ</sequence>
<dbReference type="Pfam" id="PF12945">
    <property type="entry name" value="PilZNR"/>
    <property type="match status" value="1"/>
</dbReference>
<accession>A0A859FCJ9</accession>
<dbReference type="AlphaFoldDB" id="A0A859FCJ9"/>
<feature type="domain" description="PilZ" evidence="1">
    <location>
        <begin position="98"/>
        <end position="206"/>
    </location>
</feature>
<feature type="domain" description="Type III secretion system flagellar brake protein YcgR PilZN" evidence="2">
    <location>
        <begin position="3"/>
        <end position="89"/>
    </location>
</feature>
<evidence type="ECO:0000313" key="4">
    <source>
        <dbReference type="Proteomes" id="UP000318138"/>
    </source>
</evidence>
<dbReference type="Gene3D" id="2.40.10.220">
    <property type="entry name" value="predicted glycosyltransferase like domains"/>
    <property type="match status" value="1"/>
</dbReference>
<organism evidence="3 4">
    <name type="scientific">Paenalkalicoccus suaedae</name>
    <dbReference type="NCBI Taxonomy" id="2592382"/>
    <lineage>
        <taxon>Bacteria</taxon>
        <taxon>Bacillati</taxon>
        <taxon>Bacillota</taxon>
        <taxon>Bacilli</taxon>
        <taxon>Bacillales</taxon>
        <taxon>Bacillaceae</taxon>
        <taxon>Paenalkalicoccus</taxon>
    </lineage>
</organism>
<keyword evidence="3" id="KW-0966">Cell projection</keyword>
<keyword evidence="3" id="KW-0969">Cilium</keyword>
<dbReference type="InterPro" id="IPR009926">
    <property type="entry name" value="T3SS_YcgR_PilZN"/>
</dbReference>
<dbReference type="SUPFAM" id="SSF141371">
    <property type="entry name" value="PilZ domain-like"/>
    <property type="match status" value="1"/>
</dbReference>
<dbReference type="RefSeq" id="WP_176009109.1">
    <property type="nucleotide sequence ID" value="NZ_CP041372.2"/>
</dbReference>
<dbReference type="KEGG" id="psua:FLK61_30625"/>
<evidence type="ECO:0000259" key="2">
    <source>
        <dbReference type="Pfam" id="PF12945"/>
    </source>
</evidence>